<evidence type="ECO:0000313" key="1">
    <source>
        <dbReference type="EnsemblPlants" id="AVESA.00010b.r2.7AG1187210.1.CDS"/>
    </source>
</evidence>
<keyword evidence="2" id="KW-1185">Reference proteome</keyword>
<name>A0ACD5ZN92_AVESA</name>
<sequence>MIDSYRCNIWLQLQLQAAPARLASCCSAIPAVHVPIEFYICSYKLRRGFAPLFHCVLSSALREILLGVPMAELVVSMAIGPLMSMLKDKASSYLLDQYQVMEGMEEQHKILKRKLPAILDVITDAEEQATAHREGAKAWLQELKTVAYEANEVFDEFKYEALRREAKKNGHYRKLGCHAVKLFPTHNRVEFRRKMGLKLCRVLQDIEILVTEMHAFRFKYRPQPSVFKQWRQTDHVIIDPQDIARRSRLKDRKNIVDTLLRQANNANLAVVPIVGMGGLGKTTLAQLIYNETEIQKHFQLLLWVCVSDEFDVNTLAKSIVEASPKKNDDTDKPPLDRLQKLVSGQRYLLVLDDVWNNREFHKWERLKVCLQHGGSGSAVLTTTRDKHVAEIMGVSKAYHLDNLEDSFLKEIIEARAFSSEKEKPTELVEMVGEIVKRCCGSPLAATALGSVLRTKTSVDEWKAISSRSSICTEEIGILPILKLSYNDLPSYMKQCFAFCAVFPKDYRIDVEKLIQLWIANAFIPKHNKDSLETTGRNIFNELASRSFFLDIEEDKDRKKYYSRTTCKIHDLMHDIAMSIMEKECVVATEESSQTEWLPNTARHLFLSCDKTEGILNDYMEKRPPSIQTLLCDRYVETSLQHLSKYSSLHALKLYIRTESFRPKPKYLHHLRYLDLSDSNIKSLPRDIGILYNLQMLDLSNCNYLVQLPRQIKYMTSLRHLYTHGCSKLKSMPPELGKLTELQTLTYFVAAVNSPDCSDVAELQNLNLCGQLELCQVENVTEAAAKVANLGTKKGLRDLRLRWTSVSDSEVLDSFEPHDELQVLKIYSYGGKCMGMLQNMVEIHLFRCERLQVLFGCGISFTFPKLKQLKLEHLLDFERWWEINERQEGQIIFPGLEKLFIQDCPKLTALPGAPLLQETCTGGGYRKTCKIHDLMHDIAMSVMENECVVATEKPSQPEWLPDTTRHLFLSCGKPEAILNDSMEKRSPSIQTLLCDRYVETSLQHLSKYSSLHALKLYISTESFRPKPKYLHHLRYLDLSESSIKSLPGDIGILYNLQMLDLSNCNYLVQLPRQIKYMTSLRHLYTHGCSKLKSMPPELGKLTELQTLTYFVAAVNSPDSSDVAELQNLNLCGQLELCQVENVTEAAAKVANLGTKKGLRDLRLRWTSVSDSEVLDSFEPHDELQVLKIYSYGGKCMGMLQNMVEIHLFHCERLQVLFGCGISFTFPKLKQLKLEHLFDFERWWEINERQEGQIIFPGLEKLFIQDCPKLTALPGAPLLQETCTGGGYRLARSAFPALKVLKLEKLESFQRWDDAVEGVEVLFPRLEDLSIENCPELIALPGAPLLQETCSAFPALKVLQMKNLESFHKWDAKAGSEQMLFPQLEKLSIQKCPELMDLPEAPKLSVLGIYVGKQEIFHWVDRYLSSLTELTLKLQNTETASGSVCTSVVTVDSGEKWNQKSPLTVLEFGCCNTFFGSGGLEPWDYFVHLGVLRIDRCDVLIHWPEVVFNSLVSLKTLDIKWCNHLTGYTQGHVQPSASERSQHLPALESLRLEGCESLVEMFNVPASLKSMDIWQCRKLESIFGKQQLGTSELVQGSSCSETVMPTAVSQLSSSPGNHFCPCLESLSLNDCDSLSGVLHLPPSLKDIHIYICSSIQVLSCQLDGPPKPEVTASINAPDPSAATAAAGEHSLPPCLTYLGIRYCAGMLGGILRLPTSLKELIITNNSGLTSLEPVSGPPPLSLERLWLVRCSALASLPNEPQAYGSLWNLEIKDCPAIKKLPRCLQLRLGSIDEKDLDAQYEVMAFKPKTWKEIPRLVRERRECAKWRAWERRRAIEEQEAPAVHVGE</sequence>
<evidence type="ECO:0000313" key="2">
    <source>
        <dbReference type="Proteomes" id="UP001732700"/>
    </source>
</evidence>
<proteinExistence type="predicted"/>
<reference evidence="1" key="1">
    <citation type="submission" date="2021-05" db="EMBL/GenBank/DDBJ databases">
        <authorList>
            <person name="Scholz U."/>
            <person name="Mascher M."/>
            <person name="Fiebig A."/>
        </authorList>
    </citation>
    <scope>NUCLEOTIDE SEQUENCE [LARGE SCALE GENOMIC DNA]</scope>
</reference>
<organism evidence="1 2">
    <name type="scientific">Avena sativa</name>
    <name type="common">Oat</name>
    <dbReference type="NCBI Taxonomy" id="4498"/>
    <lineage>
        <taxon>Eukaryota</taxon>
        <taxon>Viridiplantae</taxon>
        <taxon>Streptophyta</taxon>
        <taxon>Embryophyta</taxon>
        <taxon>Tracheophyta</taxon>
        <taxon>Spermatophyta</taxon>
        <taxon>Magnoliopsida</taxon>
        <taxon>Liliopsida</taxon>
        <taxon>Poales</taxon>
        <taxon>Poaceae</taxon>
        <taxon>BOP clade</taxon>
        <taxon>Pooideae</taxon>
        <taxon>Poodae</taxon>
        <taxon>Poeae</taxon>
        <taxon>Poeae Chloroplast Group 1 (Aveneae type)</taxon>
        <taxon>Aveninae</taxon>
        <taxon>Avena</taxon>
    </lineage>
</organism>
<reference evidence="1" key="2">
    <citation type="submission" date="2025-09" db="UniProtKB">
        <authorList>
            <consortium name="EnsemblPlants"/>
        </authorList>
    </citation>
    <scope>IDENTIFICATION</scope>
</reference>
<dbReference type="EnsemblPlants" id="AVESA.00010b.r2.7AG1187210.1">
    <property type="protein sequence ID" value="AVESA.00010b.r2.7AG1187210.1.CDS"/>
    <property type="gene ID" value="AVESA.00010b.r2.7AG1187210"/>
</dbReference>
<dbReference type="Proteomes" id="UP001732700">
    <property type="component" value="Chromosome 7A"/>
</dbReference>
<protein>
    <submittedName>
        <fullName evidence="1">Uncharacterized protein</fullName>
    </submittedName>
</protein>
<accession>A0ACD5ZN92</accession>